<dbReference type="Pfam" id="PF00884">
    <property type="entry name" value="Sulfatase"/>
    <property type="match status" value="1"/>
</dbReference>
<dbReference type="EMBL" id="FONW01000013">
    <property type="protein sequence ID" value="SFF69189.1"/>
    <property type="molecule type" value="Genomic_DNA"/>
</dbReference>
<evidence type="ECO:0000259" key="2">
    <source>
        <dbReference type="Pfam" id="PF00884"/>
    </source>
</evidence>
<dbReference type="Gene3D" id="3.40.720.10">
    <property type="entry name" value="Alkaline Phosphatase, subunit A"/>
    <property type="match status" value="1"/>
</dbReference>
<feature type="domain" description="Sulfatase N-terminal" evidence="2">
    <location>
        <begin position="35"/>
        <end position="343"/>
    </location>
</feature>
<dbReference type="PROSITE" id="PS51257">
    <property type="entry name" value="PROKAR_LIPOPROTEIN"/>
    <property type="match status" value="1"/>
</dbReference>
<dbReference type="GO" id="GO:0004065">
    <property type="term" value="F:arylsulfatase activity"/>
    <property type="evidence" value="ECO:0007669"/>
    <property type="project" value="TreeGrafter"/>
</dbReference>
<evidence type="ECO:0000256" key="1">
    <source>
        <dbReference type="ARBA" id="ARBA00008779"/>
    </source>
</evidence>
<accession>A0A1I2KSD2</accession>
<proteinExistence type="inferred from homology"/>
<name>A0A1I2KSD2_9BACT</name>
<dbReference type="InterPro" id="IPR000917">
    <property type="entry name" value="Sulfatase_N"/>
</dbReference>
<comment type="similarity">
    <text evidence="1">Belongs to the sulfatase family.</text>
</comment>
<dbReference type="RefSeq" id="WP_093921285.1">
    <property type="nucleotide sequence ID" value="NZ_FONW01000013.1"/>
</dbReference>
<dbReference type="Gene3D" id="3.30.1120.10">
    <property type="match status" value="1"/>
</dbReference>
<evidence type="ECO:0000313" key="4">
    <source>
        <dbReference type="Proteomes" id="UP000198964"/>
    </source>
</evidence>
<protein>
    <submittedName>
        <fullName evidence="3">Arylsulfatase A</fullName>
    </submittedName>
</protein>
<dbReference type="InterPro" id="IPR050738">
    <property type="entry name" value="Sulfatase"/>
</dbReference>
<reference evidence="3 4" key="1">
    <citation type="submission" date="2016-10" db="EMBL/GenBank/DDBJ databases">
        <authorList>
            <person name="de Groot N.N."/>
        </authorList>
    </citation>
    <scope>NUCLEOTIDE SEQUENCE [LARGE SCALE GENOMIC DNA]</scope>
    <source>
        <strain evidence="3 4">CGMCC 1.9156</strain>
    </source>
</reference>
<dbReference type="PANTHER" id="PTHR42693:SF33">
    <property type="entry name" value="ARYLSULFATASE"/>
    <property type="match status" value="1"/>
</dbReference>
<keyword evidence="4" id="KW-1185">Reference proteome</keyword>
<sequence>MKHYVAIILLIGISGACMLNPLSAYSATNKNVKKPNILVIMADDLGYGDISITGGRDVQTPHIDDLFAKGVMMTEFYTSSSVGSPIQASFLTGKYPGLVGVPGVIRKDLSNNWGYFRADTTLSGYLQQSGYTTALIGKWNLGFESPNLPNEQGFDLFMGFLGDQFDADRPLSQNNGSMRFNENSINPSGHTTDLFSNWSIDFINREAEAEKPFFLFLAYNAPGEFPSPKEEWVESVQKDHPHLSRNRTKNIAAIEHMDDGIGRILETLNNTNQLKNTIIIFSSENSGLLATGSSNGKLRGGKQDLYEGGIRVPTCIFWRDKIKRQSICHQVGITMDLFPTICEMCELKPTNNLDGSSLTSCILKGLPLQKERTLFWVCRQGGVFEGKASYAVRQGAYKLMQNNPHEDLRLYNLTTDSYEQIPLRKSSEHYQRLYQLLQAHIRKNESVPWTKSEEARLIIQSN</sequence>
<dbReference type="PANTHER" id="PTHR42693">
    <property type="entry name" value="ARYLSULFATASE FAMILY MEMBER"/>
    <property type="match status" value="1"/>
</dbReference>
<organism evidence="3 4">
    <name type="scientific">Sunxiuqinia elliptica</name>
    <dbReference type="NCBI Taxonomy" id="655355"/>
    <lineage>
        <taxon>Bacteria</taxon>
        <taxon>Pseudomonadati</taxon>
        <taxon>Bacteroidota</taxon>
        <taxon>Bacteroidia</taxon>
        <taxon>Marinilabiliales</taxon>
        <taxon>Prolixibacteraceae</taxon>
        <taxon>Sunxiuqinia</taxon>
    </lineage>
</organism>
<dbReference type="SUPFAM" id="SSF53649">
    <property type="entry name" value="Alkaline phosphatase-like"/>
    <property type="match status" value="1"/>
</dbReference>
<dbReference type="InterPro" id="IPR017850">
    <property type="entry name" value="Alkaline_phosphatase_core_sf"/>
</dbReference>
<dbReference type="STRING" id="655355.SAMN05216283_11326"/>
<evidence type="ECO:0000313" key="3">
    <source>
        <dbReference type="EMBL" id="SFF69189.1"/>
    </source>
</evidence>
<dbReference type="AlphaFoldDB" id="A0A1I2KSD2"/>
<gene>
    <name evidence="3" type="ORF">SAMN05216283_11326</name>
</gene>
<dbReference type="Proteomes" id="UP000198964">
    <property type="component" value="Unassembled WGS sequence"/>
</dbReference>